<evidence type="ECO:0000256" key="3">
    <source>
        <dbReference type="ARBA" id="ARBA00022801"/>
    </source>
</evidence>
<dbReference type="PANTHER" id="PTHR45704">
    <property type="entry name" value="RAS-LIKE FAMILY MEMBER 11"/>
    <property type="match status" value="1"/>
</dbReference>
<evidence type="ECO:0000313" key="5">
    <source>
        <dbReference type="EMBL" id="CAH0769386.1"/>
    </source>
</evidence>
<accession>A0A9P0CBE6</accession>
<dbReference type="NCBIfam" id="TIGR00231">
    <property type="entry name" value="small_GTP"/>
    <property type="match status" value="1"/>
</dbReference>
<protein>
    <recommendedName>
        <fullName evidence="2">small monomeric GTPase</fullName>
        <ecNumber evidence="2">3.6.5.2</ecNumber>
    </recommendedName>
</protein>
<dbReference type="PRINTS" id="PR00449">
    <property type="entry name" value="RASTRNSFRMNG"/>
</dbReference>
<dbReference type="SMART" id="SM00174">
    <property type="entry name" value="RHO"/>
    <property type="match status" value="1"/>
</dbReference>
<dbReference type="InterPro" id="IPR027417">
    <property type="entry name" value="P-loop_NTPase"/>
</dbReference>
<name>A0A9P0CBE6_BEMTA</name>
<keyword evidence="6" id="KW-1185">Reference proteome</keyword>
<dbReference type="InterPro" id="IPR005225">
    <property type="entry name" value="Small_GTP-bd"/>
</dbReference>
<reference evidence="5" key="1">
    <citation type="submission" date="2021-12" db="EMBL/GenBank/DDBJ databases">
        <authorList>
            <person name="King R."/>
        </authorList>
    </citation>
    <scope>NUCLEOTIDE SEQUENCE</scope>
</reference>
<evidence type="ECO:0000256" key="1">
    <source>
        <dbReference type="ARBA" id="ARBA00008344"/>
    </source>
</evidence>
<dbReference type="Proteomes" id="UP001152759">
    <property type="component" value="Chromosome 3"/>
</dbReference>
<dbReference type="Pfam" id="PF00071">
    <property type="entry name" value="Ras"/>
    <property type="match status" value="1"/>
</dbReference>
<dbReference type="EC" id="3.6.5.2" evidence="2"/>
<comment type="catalytic activity">
    <reaction evidence="4">
        <text>GTP + H2O = GDP + phosphate + H(+)</text>
        <dbReference type="Rhea" id="RHEA:19669"/>
        <dbReference type="ChEBI" id="CHEBI:15377"/>
        <dbReference type="ChEBI" id="CHEBI:15378"/>
        <dbReference type="ChEBI" id="CHEBI:37565"/>
        <dbReference type="ChEBI" id="CHEBI:43474"/>
        <dbReference type="ChEBI" id="CHEBI:58189"/>
        <dbReference type="EC" id="3.6.5.2"/>
    </reaction>
</comment>
<dbReference type="GO" id="GO:0005525">
    <property type="term" value="F:GTP binding"/>
    <property type="evidence" value="ECO:0007669"/>
    <property type="project" value="InterPro"/>
</dbReference>
<dbReference type="InterPro" id="IPR051065">
    <property type="entry name" value="Ras-related_GTPase"/>
</dbReference>
<dbReference type="CDD" id="cd04146">
    <property type="entry name" value="RERG_RasL11_like"/>
    <property type="match status" value="1"/>
</dbReference>
<dbReference type="InterPro" id="IPR001806">
    <property type="entry name" value="Small_GTPase"/>
</dbReference>
<organism evidence="5 6">
    <name type="scientific">Bemisia tabaci</name>
    <name type="common">Sweetpotato whitefly</name>
    <name type="synonym">Aleurodes tabaci</name>
    <dbReference type="NCBI Taxonomy" id="7038"/>
    <lineage>
        <taxon>Eukaryota</taxon>
        <taxon>Metazoa</taxon>
        <taxon>Ecdysozoa</taxon>
        <taxon>Arthropoda</taxon>
        <taxon>Hexapoda</taxon>
        <taxon>Insecta</taxon>
        <taxon>Pterygota</taxon>
        <taxon>Neoptera</taxon>
        <taxon>Paraneoptera</taxon>
        <taxon>Hemiptera</taxon>
        <taxon>Sternorrhyncha</taxon>
        <taxon>Aleyrodoidea</taxon>
        <taxon>Aleyrodidae</taxon>
        <taxon>Aleyrodinae</taxon>
        <taxon>Bemisia</taxon>
    </lineage>
</organism>
<dbReference type="GO" id="GO:0003925">
    <property type="term" value="F:G protein activity"/>
    <property type="evidence" value="ECO:0007669"/>
    <property type="project" value="UniProtKB-EC"/>
</dbReference>
<dbReference type="EMBL" id="OU963864">
    <property type="protein sequence ID" value="CAH0769386.1"/>
    <property type="molecule type" value="Genomic_DNA"/>
</dbReference>
<gene>
    <name evidence="5" type="ORF">BEMITA_LOCUS6390</name>
</gene>
<dbReference type="SUPFAM" id="SSF52540">
    <property type="entry name" value="P-loop containing nucleoside triphosphate hydrolases"/>
    <property type="match status" value="1"/>
</dbReference>
<dbReference type="Gene3D" id="3.40.50.300">
    <property type="entry name" value="P-loop containing nucleotide triphosphate hydrolases"/>
    <property type="match status" value="1"/>
</dbReference>
<dbReference type="PROSITE" id="PS51419">
    <property type="entry name" value="RAB"/>
    <property type="match status" value="1"/>
</dbReference>
<proteinExistence type="inferred from homology"/>
<evidence type="ECO:0000313" key="6">
    <source>
        <dbReference type="Proteomes" id="UP001152759"/>
    </source>
</evidence>
<dbReference type="SMART" id="SM00175">
    <property type="entry name" value="RAB"/>
    <property type="match status" value="1"/>
</dbReference>
<comment type="similarity">
    <text evidence="1">Belongs to the small GTPase superfamily. Ras family.</text>
</comment>
<dbReference type="AlphaFoldDB" id="A0A9P0CBE6"/>
<dbReference type="PROSITE" id="PS51421">
    <property type="entry name" value="RAS"/>
    <property type="match status" value="1"/>
</dbReference>
<sequence>MGKTRTLPSAEYWPTMVKAPVGLISGLGKDGGNGECTEVMKLQLMATVTSPKSSFCKISLCPKQKPLKVMVLGQSGVGKSALVVRFITKRFIGEYDPTLEKTYSYSTVIDNEMVYFEILDTAGQPHEAECLTLEPNIRWAEAFILMYSVTDKCSFDECNRLKFLINYNKRRRRLVTNSTKEALSEVPVVLVGNKADQSGDRMVSLEDGQRRSREIGCVCFHEISVRESIEQVWCVFRDVCQFWRVHTKFPKIKRSSSEMNSPELPLTPHQASTPNGRPFISVIFGRRWTEVELDEEEEEKGVVAKNGEKETESELLELPFRGRASTDGNLIPRPSRLRHPPLIAQTPTILTRHNDRRMSISMRGNNASY</sequence>
<evidence type="ECO:0000256" key="2">
    <source>
        <dbReference type="ARBA" id="ARBA00011984"/>
    </source>
</evidence>
<evidence type="ECO:0000256" key="4">
    <source>
        <dbReference type="ARBA" id="ARBA00048098"/>
    </source>
</evidence>
<keyword evidence="3" id="KW-0378">Hydrolase</keyword>
<dbReference type="SMART" id="SM00173">
    <property type="entry name" value="RAS"/>
    <property type="match status" value="1"/>
</dbReference>